<feature type="domain" description="Peptidase M20 dimerisation" evidence="5">
    <location>
        <begin position="167"/>
        <end position="269"/>
    </location>
</feature>
<keyword evidence="3 6" id="KW-0378">Hydrolase</keyword>
<evidence type="ECO:0000259" key="5">
    <source>
        <dbReference type="Pfam" id="PF07687"/>
    </source>
</evidence>
<accession>A0A7C4KZP4</accession>
<dbReference type="PROSITE" id="PS00758">
    <property type="entry name" value="ARGE_DAPE_CPG2_1"/>
    <property type="match status" value="1"/>
</dbReference>
<keyword evidence="4" id="KW-0862">Zinc</keyword>
<dbReference type="InterPro" id="IPR002933">
    <property type="entry name" value="Peptidase_M20"/>
</dbReference>
<dbReference type="SUPFAM" id="SSF55031">
    <property type="entry name" value="Bacterial exopeptidase dimerisation domain"/>
    <property type="match status" value="1"/>
</dbReference>
<evidence type="ECO:0000256" key="2">
    <source>
        <dbReference type="ARBA" id="ARBA00022723"/>
    </source>
</evidence>
<comment type="cofactor">
    <cofactor evidence="1">
        <name>Zn(2+)</name>
        <dbReference type="ChEBI" id="CHEBI:29105"/>
    </cofactor>
</comment>
<sequence>MSESSYPVIGFLQQLVRAESLSGNEAAAARLVQQQLEQLGFSDVHSDRLGNVIGRRSGSQPGLRILLDAHLDVVPVTSPAEWRFPPFSGELADGRIWGRGAADTKASLAAMIYALAELPENQLRGEVFVSASVGEEVLEGAAFSAVLDAVQPDVVIIGEPSDCRLGIAQRGRARLLFTAHGKAAHSSAPEAGQNAIENAAGLIQRIAGLPLPTHPLLGRGLMTAIQAQSRPFPSLSTTPYRCEVVYDRRLMPGESLPSLLDEYAHSLADLSNWQVVIPEEGFTTYTGVTLRQPDFHPAWALDPHSEWVRQAVDALRSAGLPAETFAVPYCTNGSASGGERGIPTLVYGPGSIHQAHRVDESIEVEEVLRAQRGYQVLIGAFENQP</sequence>
<dbReference type="GO" id="GO:0016787">
    <property type="term" value="F:hydrolase activity"/>
    <property type="evidence" value="ECO:0007669"/>
    <property type="project" value="UniProtKB-KW"/>
</dbReference>
<evidence type="ECO:0000256" key="4">
    <source>
        <dbReference type="ARBA" id="ARBA00022833"/>
    </source>
</evidence>
<dbReference type="Gene3D" id="3.40.630.10">
    <property type="entry name" value="Zn peptidases"/>
    <property type="match status" value="1"/>
</dbReference>
<dbReference type="InterPro" id="IPR001261">
    <property type="entry name" value="ArgE/DapE_CS"/>
</dbReference>
<evidence type="ECO:0000256" key="1">
    <source>
        <dbReference type="ARBA" id="ARBA00001947"/>
    </source>
</evidence>
<organism evidence="6">
    <name type="scientific">Bellilinea caldifistulae</name>
    <dbReference type="NCBI Taxonomy" id="360411"/>
    <lineage>
        <taxon>Bacteria</taxon>
        <taxon>Bacillati</taxon>
        <taxon>Chloroflexota</taxon>
        <taxon>Anaerolineae</taxon>
        <taxon>Anaerolineales</taxon>
        <taxon>Anaerolineaceae</taxon>
        <taxon>Bellilinea</taxon>
    </lineage>
</organism>
<evidence type="ECO:0000256" key="3">
    <source>
        <dbReference type="ARBA" id="ARBA00022801"/>
    </source>
</evidence>
<dbReference type="SUPFAM" id="SSF53187">
    <property type="entry name" value="Zn-dependent exopeptidases"/>
    <property type="match status" value="1"/>
</dbReference>
<keyword evidence="2" id="KW-0479">Metal-binding</keyword>
<dbReference type="PANTHER" id="PTHR43808:SF28">
    <property type="entry name" value="[LYSW]-LYSINE_[LYSW]-ORNITHINE HYDROLASE"/>
    <property type="match status" value="1"/>
</dbReference>
<gene>
    <name evidence="6" type="ORF">ENT17_06610</name>
</gene>
<dbReference type="Pfam" id="PF01546">
    <property type="entry name" value="Peptidase_M20"/>
    <property type="match status" value="1"/>
</dbReference>
<dbReference type="Pfam" id="PF07687">
    <property type="entry name" value="M20_dimer"/>
    <property type="match status" value="1"/>
</dbReference>
<reference evidence="6" key="1">
    <citation type="journal article" date="2020" name="mSystems">
        <title>Genome- and Community-Level Interaction Insights into Carbon Utilization and Element Cycling Functions of Hydrothermarchaeota in Hydrothermal Sediment.</title>
        <authorList>
            <person name="Zhou Z."/>
            <person name="Liu Y."/>
            <person name="Xu W."/>
            <person name="Pan J."/>
            <person name="Luo Z.H."/>
            <person name="Li M."/>
        </authorList>
    </citation>
    <scope>NUCLEOTIDE SEQUENCE [LARGE SCALE GENOMIC DNA]</scope>
    <source>
        <strain evidence="6">SpSt-556</strain>
    </source>
</reference>
<dbReference type="AlphaFoldDB" id="A0A7C4KZP4"/>
<name>A0A7C4KZP4_9CHLR</name>
<dbReference type="Gene3D" id="3.30.70.360">
    <property type="match status" value="1"/>
</dbReference>
<dbReference type="EMBL" id="DSXR01000067">
    <property type="protein sequence ID" value="HGS87277.1"/>
    <property type="molecule type" value="Genomic_DNA"/>
</dbReference>
<proteinExistence type="predicted"/>
<dbReference type="InterPro" id="IPR036264">
    <property type="entry name" value="Bact_exopeptidase_dim_dom"/>
</dbReference>
<dbReference type="InterPro" id="IPR050072">
    <property type="entry name" value="Peptidase_M20A"/>
</dbReference>
<protein>
    <submittedName>
        <fullName evidence="6">M20/M25/M40 family metallo-hydrolase</fullName>
    </submittedName>
</protein>
<dbReference type="InterPro" id="IPR011650">
    <property type="entry name" value="Peptidase_M20_dimer"/>
</dbReference>
<evidence type="ECO:0000313" key="6">
    <source>
        <dbReference type="EMBL" id="HGS87277.1"/>
    </source>
</evidence>
<dbReference type="GO" id="GO:0046872">
    <property type="term" value="F:metal ion binding"/>
    <property type="evidence" value="ECO:0007669"/>
    <property type="project" value="UniProtKB-KW"/>
</dbReference>
<comment type="caution">
    <text evidence="6">The sequence shown here is derived from an EMBL/GenBank/DDBJ whole genome shotgun (WGS) entry which is preliminary data.</text>
</comment>
<dbReference type="PANTHER" id="PTHR43808">
    <property type="entry name" value="ACETYLORNITHINE DEACETYLASE"/>
    <property type="match status" value="1"/>
</dbReference>